<accession>A0A1D8KPC7</accession>
<protein>
    <submittedName>
        <fullName evidence="2">Uncharacterized protein</fullName>
    </submittedName>
</protein>
<feature type="compositionally biased region" description="Polar residues" evidence="1">
    <location>
        <begin position="7"/>
        <end position="25"/>
    </location>
</feature>
<evidence type="ECO:0000313" key="2">
    <source>
        <dbReference type="EMBL" id="AOV60498.1"/>
    </source>
</evidence>
<feature type="compositionally biased region" description="Low complexity" evidence="1">
    <location>
        <begin position="164"/>
        <end position="189"/>
    </location>
</feature>
<name>A0A1D8KPC7_9CAUD</name>
<feature type="region of interest" description="Disordered" evidence="1">
    <location>
        <begin position="129"/>
        <end position="229"/>
    </location>
</feature>
<reference evidence="2 3" key="1">
    <citation type="journal article" date="2016" name="Virology">
        <title>The genomic content and context of auxiliary metabolic genes in marine cyanomyoviruses.</title>
        <authorList>
            <person name="Crummett L.T."/>
            <person name="Puxty R.J."/>
            <person name="Weihe C."/>
            <person name="Marston M.F."/>
            <person name="Martiny J.B."/>
        </authorList>
    </citation>
    <scope>NUCLEOTIDE SEQUENCE [LARGE SCALE GENOMIC DNA]</scope>
    <source>
        <strain evidence="2">0908SB82</strain>
    </source>
</reference>
<sequence length="251" mass="25743">MVRSYLNFANQPAKTPNKFTNTSRTGPLGTRNIPRPGAGLPRQSPKPEFGPNKASAPTPNRPTGFTSNPSGTGTDAGNRAARAMRSKTPTAQRAAGDASRAVSMIKSISKGPAATAAALAADDIRNRGVADGTLKGKSSFETRGAITPGTRVNEIGAKGGGKPSSGDPSTFPTGKTTPTPSPRPRSVTTEKPAPKPKQTGPITTAQAGEVGGPKSAVSTYKDKSDTKGLSVGRYKTLAQHRAAVAAQNNKK</sequence>
<gene>
    <name evidence="2" type="ORF">S820908_123</name>
</gene>
<feature type="compositionally biased region" description="Polar residues" evidence="1">
    <location>
        <begin position="55"/>
        <end position="75"/>
    </location>
</feature>
<organism evidence="2 3">
    <name type="scientific">Synechococcus phage S-CAM9</name>
    <dbReference type="NCBI Taxonomy" id="1883369"/>
    <lineage>
        <taxon>Viruses</taxon>
        <taxon>Duplodnaviria</taxon>
        <taxon>Heunggongvirae</taxon>
        <taxon>Uroviricota</taxon>
        <taxon>Caudoviricetes</taxon>
        <taxon>Pantevenvirales</taxon>
        <taxon>Kyanoviridae</taxon>
        <taxon>Kanaloavirus</taxon>
        <taxon>Kanaloavirus scam9</taxon>
    </lineage>
</organism>
<proteinExistence type="predicted"/>
<dbReference type="Proteomes" id="UP000241903">
    <property type="component" value="Segment"/>
</dbReference>
<evidence type="ECO:0000313" key="3">
    <source>
        <dbReference type="Proteomes" id="UP000241903"/>
    </source>
</evidence>
<feature type="region of interest" description="Disordered" evidence="1">
    <location>
        <begin position="1"/>
        <end position="101"/>
    </location>
</feature>
<dbReference type="EMBL" id="KU686205">
    <property type="protein sequence ID" value="AOV60498.1"/>
    <property type="molecule type" value="Genomic_DNA"/>
</dbReference>
<evidence type="ECO:0000256" key="1">
    <source>
        <dbReference type="SAM" id="MobiDB-lite"/>
    </source>
</evidence>